<dbReference type="Pfam" id="PF16657">
    <property type="entry name" value="Malt_amylase_C"/>
    <property type="match status" value="1"/>
</dbReference>
<dbReference type="SUPFAM" id="SSF51011">
    <property type="entry name" value="Glycosyl hydrolase domain"/>
    <property type="match status" value="1"/>
</dbReference>
<dbReference type="InterPro" id="IPR017853">
    <property type="entry name" value="GH"/>
</dbReference>
<dbReference type="OrthoDB" id="9806009at2"/>
<name>A0A2A8CTP0_9BACT</name>
<keyword evidence="3" id="KW-1185">Reference proteome</keyword>
<protein>
    <submittedName>
        <fullName evidence="2">Alpha-amylase</fullName>
    </submittedName>
</protein>
<comment type="caution">
    <text evidence="2">The sequence shown here is derived from an EMBL/GenBank/DDBJ whole genome shotgun (WGS) entry which is preliminary data.</text>
</comment>
<sequence length="460" mass="51501">MTALLVAGCAEQDAQAPADQAASTPLDITADAGVGEPDWVNDVVMYEIFVPDFSQEGTFQGVVNRLDSLKAMGVNTIWLMPIHPVGEKRAKTDIGDLGSPYAVKDYKAANPQYGGDEGFRTLVEEVHERDMYIIIDWVANHTAWDHPWIEDHPEYYTEGPVDGRFTYPLLDGDTTDWTDVVDLNFENQEMRAKMIDAMKFWVEEYNIDGFRCDVAHQVPLNFWNAAIDTLETVRPVLMLAEAAEPEMHSVGFDLTYAWPFYGTIKRVWEEDAPASELLTQVDTTLEDLPGPSKRLRFTTNHDETAWDAPPTDVFDGKEGSEAAFVLATTIPGVPLVYNGQELGIEDTVSFFEATPYDWSQQSELRTFYTEYLQFYSSSTALKNGEFEILTPDAEDAVMFSRTADGEELLVVVNVRDEEAALSLPSEYAEQTLVDVMTDDSVSGPDLTLEPFGYHILRVGE</sequence>
<organism evidence="2 3">
    <name type="scientific">Longibacter salinarum</name>
    <dbReference type="NCBI Taxonomy" id="1850348"/>
    <lineage>
        <taxon>Bacteria</taxon>
        <taxon>Pseudomonadati</taxon>
        <taxon>Rhodothermota</taxon>
        <taxon>Rhodothermia</taxon>
        <taxon>Rhodothermales</taxon>
        <taxon>Salisaetaceae</taxon>
        <taxon>Longibacter</taxon>
    </lineage>
</organism>
<evidence type="ECO:0000313" key="3">
    <source>
        <dbReference type="Proteomes" id="UP000220102"/>
    </source>
</evidence>
<dbReference type="Gene3D" id="2.60.40.1180">
    <property type="entry name" value="Golgi alpha-mannosidase II"/>
    <property type="match status" value="1"/>
</dbReference>
<evidence type="ECO:0000313" key="2">
    <source>
        <dbReference type="EMBL" id="PEN10962.1"/>
    </source>
</evidence>
<dbReference type="InterPro" id="IPR032091">
    <property type="entry name" value="Malt_amylase-like_C"/>
</dbReference>
<dbReference type="Proteomes" id="UP000220102">
    <property type="component" value="Unassembled WGS sequence"/>
</dbReference>
<feature type="domain" description="Glycosyl hydrolase family 13 catalytic" evidence="1">
    <location>
        <begin position="47"/>
        <end position="375"/>
    </location>
</feature>
<reference evidence="2 3" key="1">
    <citation type="submission" date="2017-10" db="EMBL/GenBank/DDBJ databases">
        <title>Draft genome of Longibacter Salinarum.</title>
        <authorList>
            <person name="Goh K.M."/>
            <person name="Shamsir M.S."/>
            <person name="Lim S.W."/>
        </authorList>
    </citation>
    <scope>NUCLEOTIDE SEQUENCE [LARGE SCALE GENOMIC DNA]</scope>
    <source>
        <strain evidence="2 3">KCTC 52045</strain>
    </source>
</reference>
<dbReference type="SUPFAM" id="SSF51445">
    <property type="entry name" value="(Trans)glycosidases"/>
    <property type="match status" value="1"/>
</dbReference>
<dbReference type="InterPro" id="IPR006047">
    <property type="entry name" value="GH13_cat_dom"/>
</dbReference>
<dbReference type="PANTHER" id="PTHR47786">
    <property type="entry name" value="ALPHA-1,4-GLUCAN:MALTOSE-1-PHOSPHATE MALTOSYLTRANSFERASE"/>
    <property type="match status" value="1"/>
</dbReference>
<dbReference type="InterPro" id="IPR013780">
    <property type="entry name" value="Glyco_hydro_b"/>
</dbReference>
<dbReference type="GO" id="GO:0005975">
    <property type="term" value="P:carbohydrate metabolic process"/>
    <property type="evidence" value="ECO:0007669"/>
    <property type="project" value="InterPro"/>
</dbReference>
<evidence type="ECO:0000259" key="1">
    <source>
        <dbReference type="SMART" id="SM00642"/>
    </source>
</evidence>
<dbReference type="Gene3D" id="3.20.20.80">
    <property type="entry name" value="Glycosidases"/>
    <property type="match status" value="1"/>
</dbReference>
<accession>A0A2A8CTP0</accession>
<dbReference type="PANTHER" id="PTHR47786:SF2">
    <property type="entry name" value="GLYCOSYL HYDROLASE FAMILY 13 CATALYTIC DOMAIN-CONTAINING PROTEIN"/>
    <property type="match status" value="1"/>
</dbReference>
<dbReference type="EMBL" id="PDEQ01000013">
    <property type="protein sequence ID" value="PEN10962.1"/>
    <property type="molecule type" value="Genomic_DNA"/>
</dbReference>
<gene>
    <name evidence="2" type="ORF">CRI94_17080</name>
</gene>
<proteinExistence type="predicted"/>
<dbReference type="SMART" id="SM00642">
    <property type="entry name" value="Aamy"/>
    <property type="match status" value="1"/>
</dbReference>
<dbReference type="CDD" id="cd11313">
    <property type="entry name" value="AmyAc_arch_bac_AmyA"/>
    <property type="match status" value="1"/>
</dbReference>
<dbReference type="Pfam" id="PF00128">
    <property type="entry name" value="Alpha-amylase"/>
    <property type="match status" value="2"/>
</dbReference>
<dbReference type="AlphaFoldDB" id="A0A2A8CTP0"/>